<evidence type="ECO:0000313" key="1">
    <source>
        <dbReference type="EMBL" id="KAJ1218499.1"/>
    </source>
</evidence>
<sequence length="151" mass="14855">MEAEPHSSLQRLRLQTAGSASAGGGASWSMCRVQDVSCKLGRLPTGDAADVRCSGTGWARRGAGGDGFGGVCGGDPDSGAGVCTCGGRHQAVSCILEGCPLEMILVTVVEAAAMQVVVQVVVVAAVPTTVQVAGLACGRGDTSPSPGGSVP</sequence>
<proteinExistence type="predicted"/>
<gene>
    <name evidence="1" type="ORF">NDU88_006077</name>
</gene>
<protein>
    <submittedName>
        <fullName evidence="1">Uncharacterized protein</fullName>
    </submittedName>
</protein>
<dbReference type="Proteomes" id="UP001066276">
    <property type="component" value="Chromosome 1_1"/>
</dbReference>
<dbReference type="EMBL" id="JANPWB010000001">
    <property type="protein sequence ID" value="KAJ1218499.1"/>
    <property type="molecule type" value="Genomic_DNA"/>
</dbReference>
<keyword evidence="2" id="KW-1185">Reference proteome</keyword>
<reference evidence="1" key="1">
    <citation type="journal article" date="2022" name="bioRxiv">
        <title>Sequencing and chromosome-scale assembly of the giantPleurodeles waltlgenome.</title>
        <authorList>
            <person name="Brown T."/>
            <person name="Elewa A."/>
            <person name="Iarovenko S."/>
            <person name="Subramanian E."/>
            <person name="Araus A.J."/>
            <person name="Petzold A."/>
            <person name="Susuki M."/>
            <person name="Suzuki K.-i.T."/>
            <person name="Hayashi T."/>
            <person name="Toyoda A."/>
            <person name="Oliveira C."/>
            <person name="Osipova E."/>
            <person name="Leigh N.D."/>
            <person name="Simon A."/>
            <person name="Yun M.H."/>
        </authorList>
    </citation>
    <scope>NUCLEOTIDE SEQUENCE</scope>
    <source>
        <strain evidence="1">20211129_DDA</strain>
        <tissue evidence="1">Liver</tissue>
    </source>
</reference>
<name>A0AAV7X352_PLEWA</name>
<evidence type="ECO:0000313" key="2">
    <source>
        <dbReference type="Proteomes" id="UP001066276"/>
    </source>
</evidence>
<organism evidence="1 2">
    <name type="scientific">Pleurodeles waltl</name>
    <name type="common">Iberian ribbed newt</name>
    <dbReference type="NCBI Taxonomy" id="8319"/>
    <lineage>
        <taxon>Eukaryota</taxon>
        <taxon>Metazoa</taxon>
        <taxon>Chordata</taxon>
        <taxon>Craniata</taxon>
        <taxon>Vertebrata</taxon>
        <taxon>Euteleostomi</taxon>
        <taxon>Amphibia</taxon>
        <taxon>Batrachia</taxon>
        <taxon>Caudata</taxon>
        <taxon>Salamandroidea</taxon>
        <taxon>Salamandridae</taxon>
        <taxon>Pleurodelinae</taxon>
        <taxon>Pleurodeles</taxon>
    </lineage>
</organism>
<comment type="caution">
    <text evidence="1">The sequence shown here is derived from an EMBL/GenBank/DDBJ whole genome shotgun (WGS) entry which is preliminary data.</text>
</comment>
<dbReference type="AlphaFoldDB" id="A0AAV7X352"/>
<accession>A0AAV7X352</accession>